<dbReference type="InterPro" id="IPR001610">
    <property type="entry name" value="PAC"/>
</dbReference>
<dbReference type="NCBIfam" id="TIGR00229">
    <property type="entry name" value="sensory_box"/>
    <property type="match status" value="2"/>
</dbReference>
<feature type="domain" description="PAC" evidence="13">
    <location>
        <begin position="241"/>
        <end position="293"/>
    </location>
</feature>
<feature type="region of interest" description="Disordered" evidence="9">
    <location>
        <begin position="197"/>
        <end position="229"/>
    </location>
</feature>
<dbReference type="PROSITE" id="PS50110">
    <property type="entry name" value="RESPONSE_REGULATORY"/>
    <property type="match status" value="1"/>
</dbReference>
<keyword evidence="4" id="KW-0808">Transferase</keyword>
<organism evidence="14 15">
    <name type="scientific">Deinococcus reticulitermitis</name>
    <dbReference type="NCBI Taxonomy" id="856736"/>
    <lineage>
        <taxon>Bacteria</taxon>
        <taxon>Thermotogati</taxon>
        <taxon>Deinococcota</taxon>
        <taxon>Deinococci</taxon>
        <taxon>Deinococcales</taxon>
        <taxon>Deinococcaceae</taxon>
        <taxon>Deinococcus</taxon>
    </lineage>
</organism>
<gene>
    <name evidence="14" type="ORF">SAMN04488058_110104</name>
</gene>
<dbReference type="InterPro" id="IPR000700">
    <property type="entry name" value="PAS-assoc_C"/>
</dbReference>
<dbReference type="Pfam" id="PF00512">
    <property type="entry name" value="HisKA"/>
    <property type="match status" value="1"/>
</dbReference>
<proteinExistence type="predicted"/>
<evidence type="ECO:0000256" key="8">
    <source>
        <dbReference type="SAM" id="Coils"/>
    </source>
</evidence>
<keyword evidence="3 7" id="KW-0597">Phosphoprotein</keyword>
<dbReference type="InterPro" id="IPR050351">
    <property type="entry name" value="BphY/WalK/GraS-like"/>
</dbReference>
<evidence type="ECO:0000256" key="1">
    <source>
        <dbReference type="ARBA" id="ARBA00000085"/>
    </source>
</evidence>
<dbReference type="Gene3D" id="1.10.287.130">
    <property type="match status" value="1"/>
</dbReference>
<dbReference type="SUPFAM" id="SSF47384">
    <property type="entry name" value="Homodimeric domain of signal transducing histidine kinase"/>
    <property type="match status" value="1"/>
</dbReference>
<dbReference type="Pfam" id="PF02518">
    <property type="entry name" value="HATPase_c"/>
    <property type="match status" value="1"/>
</dbReference>
<evidence type="ECO:0000259" key="10">
    <source>
        <dbReference type="PROSITE" id="PS50109"/>
    </source>
</evidence>
<feature type="compositionally biased region" description="Low complexity" evidence="9">
    <location>
        <begin position="209"/>
        <end position="220"/>
    </location>
</feature>
<evidence type="ECO:0000256" key="6">
    <source>
        <dbReference type="ARBA" id="ARBA00023136"/>
    </source>
</evidence>
<dbReference type="EC" id="2.7.13.3" evidence="2"/>
<name>A0A1H6ZQN5_9DEIO</name>
<dbReference type="InterPro" id="IPR036890">
    <property type="entry name" value="HATPase_C_sf"/>
</dbReference>
<reference evidence="15" key="1">
    <citation type="submission" date="2016-10" db="EMBL/GenBank/DDBJ databases">
        <authorList>
            <person name="Varghese N."/>
            <person name="Submissions S."/>
        </authorList>
    </citation>
    <scope>NUCLEOTIDE SEQUENCE [LARGE SCALE GENOMIC DNA]</scope>
    <source>
        <strain evidence="15">CGMCC 1.10218</strain>
    </source>
</reference>
<evidence type="ECO:0000256" key="4">
    <source>
        <dbReference type="ARBA" id="ARBA00022679"/>
    </source>
</evidence>
<dbReference type="InterPro" id="IPR000014">
    <property type="entry name" value="PAS"/>
</dbReference>
<dbReference type="Gene3D" id="3.40.50.2300">
    <property type="match status" value="1"/>
</dbReference>
<dbReference type="SMART" id="SM00091">
    <property type="entry name" value="PAS"/>
    <property type="match status" value="1"/>
</dbReference>
<feature type="domain" description="Response regulatory" evidence="11">
    <location>
        <begin position="12"/>
        <end position="129"/>
    </location>
</feature>
<dbReference type="GO" id="GO:0016020">
    <property type="term" value="C:membrane"/>
    <property type="evidence" value="ECO:0007669"/>
    <property type="project" value="UniProtKB-SubCell"/>
</dbReference>
<feature type="region of interest" description="Disordered" evidence="9">
    <location>
        <begin position="533"/>
        <end position="578"/>
    </location>
</feature>
<dbReference type="InterPro" id="IPR003661">
    <property type="entry name" value="HisK_dim/P_dom"/>
</dbReference>
<evidence type="ECO:0000313" key="14">
    <source>
        <dbReference type="EMBL" id="SEJ55671.1"/>
    </source>
</evidence>
<dbReference type="Gene3D" id="3.30.565.10">
    <property type="entry name" value="Histidine kinase-like ATPase, C-terminal domain"/>
    <property type="match status" value="1"/>
</dbReference>
<dbReference type="GO" id="GO:0030295">
    <property type="term" value="F:protein kinase activator activity"/>
    <property type="evidence" value="ECO:0007669"/>
    <property type="project" value="TreeGrafter"/>
</dbReference>
<dbReference type="PANTHER" id="PTHR42878:SF15">
    <property type="entry name" value="BACTERIOPHYTOCHROME"/>
    <property type="match status" value="1"/>
</dbReference>
<evidence type="ECO:0000256" key="2">
    <source>
        <dbReference type="ARBA" id="ARBA00012438"/>
    </source>
</evidence>
<dbReference type="Pfam" id="PF00072">
    <property type="entry name" value="Response_reg"/>
    <property type="match status" value="1"/>
</dbReference>
<dbReference type="OrthoDB" id="9790669at2"/>
<protein>
    <recommendedName>
        <fullName evidence="2">histidine kinase</fullName>
        <ecNumber evidence="2">2.7.13.3</ecNumber>
    </recommendedName>
</protein>
<dbReference type="SUPFAM" id="SSF55785">
    <property type="entry name" value="PYP-like sensor domain (PAS domain)"/>
    <property type="match status" value="1"/>
</dbReference>
<dbReference type="SMART" id="SM00086">
    <property type="entry name" value="PAC"/>
    <property type="match status" value="1"/>
</dbReference>
<dbReference type="GO" id="GO:0000155">
    <property type="term" value="F:phosphorelay sensor kinase activity"/>
    <property type="evidence" value="ECO:0007669"/>
    <property type="project" value="InterPro"/>
</dbReference>
<dbReference type="InterPro" id="IPR005467">
    <property type="entry name" value="His_kinase_dom"/>
</dbReference>
<dbReference type="InterPro" id="IPR036097">
    <property type="entry name" value="HisK_dim/P_sf"/>
</dbReference>
<dbReference type="SUPFAM" id="SSF55874">
    <property type="entry name" value="ATPase domain of HSP90 chaperone/DNA topoisomerase II/histidine kinase"/>
    <property type="match status" value="1"/>
</dbReference>
<dbReference type="Gene3D" id="3.30.450.20">
    <property type="entry name" value="PAS domain"/>
    <property type="match status" value="1"/>
</dbReference>
<keyword evidence="15" id="KW-1185">Reference proteome</keyword>
<feature type="domain" description="Histidine kinase" evidence="10">
    <location>
        <begin position="322"/>
        <end position="537"/>
    </location>
</feature>
<evidence type="ECO:0000256" key="9">
    <source>
        <dbReference type="SAM" id="MobiDB-lite"/>
    </source>
</evidence>
<dbReference type="AlphaFoldDB" id="A0A1H6ZQN5"/>
<sequence length="578" mass="63339">MPHNLPPLPLAKILIVDDQDAKRLALRATLEPLGQEIVAVDSGREALRTLLQHDYAVILLDVRMPEMDGFETAELIRSRRQSEATPIIFVTAHDRAEADMLRGYTLGAVDFIFSPFQAEVLRAKVNVFVELHRQTQTVRAQERRLRELEALQARHELLKLSSALEQSADPVLIADQAGRVEYVNSAFSAVSGLTPEELLGRRLGDPETGETADTGTDGPAPGSAANDPAGMWATLRRGEVFRGEFIHRRPGGEDSHEERTVTPIRDPAGQITHFVSTGRDVTDRKRMEAQLLALNASLEERVRERTAQLEDVNGELEAYAYSISHDLRTPLRHIGSFADLLARSSKGQLSESAGRYLQIIQDGARRMEELIDGLLDFARTGRHELRPQRIDLGAVVSEVARELSRVPGAAAVTWEIADLPEVQADLLSVRQVIVNLLSNAVKYSQDQPGGPRVEVWASQEEGGHVIHVRDNGVGFNMAYSHKLFTVFQRLHPAEAFEGHGVGLAHVKRIVARHGGRVWAHSAEGEGATFSFSLPPWEDVGAGAAEAGPEEAGPNEPQPGELQIGELQPAETAPEAEVG</sequence>
<keyword evidence="5" id="KW-0418">Kinase</keyword>
<dbReference type="GO" id="GO:0007234">
    <property type="term" value="P:osmosensory signaling via phosphorelay pathway"/>
    <property type="evidence" value="ECO:0007669"/>
    <property type="project" value="TreeGrafter"/>
</dbReference>
<dbReference type="InterPro" id="IPR035965">
    <property type="entry name" value="PAS-like_dom_sf"/>
</dbReference>
<dbReference type="CDD" id="cd00130">
    <property type="entry name" value="PAS"/>
    <property type="match status" value="1"/>
</dbReference>
<feature type="compositionally biased region" description="Low complexity" evidence="9">
    <location>
        <begin position="540"/>
        <end position="560"/>
    </location>
</feature>
<dbReference type="SMART" id="SM00448">
    <property type="entry name" value="REC"/>
    <property type="match status" value="1"/>
</dbReference>
<dbReference type="SMART" id="SM00387">
    <property type="entry name" value="HATPase_c"/>
    <property type="match status" value="1"/>
</dbReference>
<evidence type="ECO:0000256" key="5">
    <source>
        <dbReference type="ARBA" id="ARBA00022777"/>
    </source>
</evidence>
<evidence type="ECO:0000313" key="15">
    <source>
        <dbReference type="Proteomes" id="UP000199223"/>
    </source>
</evidence>
<dbReference type="InterPro" id="IPR003594">
    <property type="entry name" value="HATPase_dom"/>
</dbReference>
<dbReference type="Proteomes" id="UP000199223">
    <property type="component" value="Unassembled WGS sequence"/>
</dbReference>
<dbReference type="InterPro" id="IPR001789">
    <property type="entry name" value="Sig_transdc_resp-reg_receiver"/>
</dbReference>
<dbReference type="InterPro" id="IPR013656">
    <property type="entry name" value="PAS_4"/>
</dbReference>
<feature type="modified residue" description="4-aspartylphosphate" evidence="7">
    <location>
        <position position="61"/>
    </location>
</feature>
<dbReference type="FunFam" id="3.30.565.10:FF:000006">
    <property type="entry name" value="Sensor histidine kinase WalK"/>
    <property type="match status" value="1"/>
</dbReference>
<accession>A0A1H6ZQN5</accession>
<feature type="domain" description="PAS" evidence="12">
    <location>
        <begin position="156"/>
        <end position="201"/>
    </location>
</feature>
<evidence type="ECO:0000259" key="12">
    <source>
        <dbReference type="PROSITE" id="PS50112"/>
    </source>
</evidence>
<evidence type="ECO:0000256" key="3">
    <source>
        <dbReference type="ARBA" id="ARBA00022553"/>
    </source>
</evidence>
<evidence type="ECO:0000259" key="13">
    <source>
        <dbReference type="PROSITE" id="PS50113"/>
    </source>
</evidence>
<feature type="coiled-coil region" evidence="8">
    <location>
        <begin position="131"/>
        <end position="158"/>
    </location>
</feature>
<dbReference type="Pfam" id="PF08448">
    <property type="entry name" value="PAS_4"/>
    <property type="match status" value="1"/>
</dbReference>
<dbReference type="SMART" id="SM00388">
    <property type="entry name" value="HisKA"/>
    <property type="match status" value="1"/>
</dbReference>
<dbReference type="PROSITE" id="PS50112">
    <property type="entry name" value="PAS"/>
    <property type="match status" value="1"/>
</dbReference>
<dbReference type="PANTHER" id="PTHR42878">
    <property type="entry name" value="TWO-COMPONENT HISTIDINE KINASE"/>
    <property type="match status" value="1"/>
</dbReference>
<dbReference type="SUPFAM" id="SSF52172">
    <property type="entry name" value="CheY-like"/>
    <property type="match status" value="1"/>
</dbReference>
<comment type="catalytic activity">
    <reaction evidence="1">
        <text>ATP + protein L-histidine = ADP + protein N-phospho-L-histidine.</text>
        <dbReference type="EC" id="2.7.13.3"/>
    </reaction>
</comment>
<dbReference type="InterPro" id="IPR011006">
    <property type="entry name" value="CheY-like_superfamily"/>
</dbReference>
<keyword evidence="8" id="KW-0175">Coiled coil</keyword>
<dbReference type="PROSITE" id="PS50113">
    <property type="entry name" value="PAC"/>
    <property type="match status" value="1"/>
</dbReference>
<dbReference type="RefSeq" id="WP_092264812.1">
    <property type="nucleotide sequence ID" value="NZ_FNZA01000010.1"/>
</dbReference>
<dbReference type="InterPro" id="IPR004358">
    <property type="entry name" value="Sig_transdc_His_kin-like_C"/>
</dbReference>
<evidence type="ECO:0000256" key="7">
    <source>
        <dbReference type="PROSITE-ProRule" id="PRU00169"/>
    </source>
</evidence>
<dbReference type="STRING" id="856736.SAMN04488058_110104"/>
<keyword evidence="6" id="KW-0472">Membrane</keyword>
<dbReference type="PRINTS" id="PR00344">
    <property type="entry name" value="BCTRLSENSOR"/>
</dbReference>
<dbReference type="CDD" id="cd00082">
    <property type="entry name" value="HisKA"/>
    <property type="match status" value="1"/>
</dbReference>
<dbReference type="PROSITE" id="PS50109">
    <property type="entry name" value="HIS_KIN"/>
    <property type="match status" value="1"/>
</dbReference>
<evidence type="ECO:0000259" key="11">
    <source>
        <dbReference type="PROSITE" id="PS50110"/>
    </source>
</evidence>
<dbReference type="EMBL" id="FNZA01000010">
    <property type="protein sequence ID" value="SEJ55671.1"/>
    <property type="molecule type" value="Genomic_DNA"/>
</dbReference>
<dbReference type="GO" id="GO:0000156">
    <property type="term" value="F:phosphorelay response regulator activity"/>
    <property type="evidence" value="ECO:0007669"/>
    <property type="project" value="TreeGrafter"/>
</dbReference>